<sequence length="126" mass="14982">MKILPIAFDSLGVRSMATYVETDDIRIFIDPGVSIAPDRYSLPPHRIELDRHQEMWKAIKHWVNVSDIIIITHYHYDHHNPDEQGIYDAKDVFLKHPREFINQSRRPINNYFIWSFINNKVHCVVT</sequence>
<dbReference type="EMBL" id="BARV01000266">
    <property type="protein sequence ID" value="GAH95969.1"/>
    <property type="molecule type" value="Genomic_DNA"/>
</dbReference>
<gene>
    <name evidence="1" type="ORF">S06H3_01136</name>
</gene>
<evidence type="ECO:0000313" key="1">
    <source>
        <dbReference type="EMBL" id="GAH95969.1"/>
    </source>
</evidence>
<dbReference type="InterPro" id="IPR050114">
    <property type="entry name" value="UPF0173_UPF0282_UlaG_hydrolase"/>
</dbReference>
<comment type="caution">
    <text evidence="1">The sequence shown here is derived from an EMBL/GenBank/DDBJ whole genome shotgun (WGS) entry which is preliminary data.</text>
</comment>
<protein>
    <recommendedName>
        <fullName evidence="2">Metallo-beta-lactamase domain-containing protein</fullName>
    </recommendedName>
</protein>
<dbReference type="InterPro" id="IPR036866">
    <property type="entry name" value="RibonucZ/Hydroxyglut_hydro"/>
</dbReference>
<dbReference type="PANTHER" id="PTHR43546:SF4">
    <property type="entry name" value="UPF0282 PROTEIN MJ1629"/>
    <property type="match status" value="1"/>
</dbReference>
<proteinExistence type="predicted"/>
<dbReference type="Gene3D" id="3.60.15.10">
    <property type="entry name" value="Ribonuclease Z/Hydroxyacylglutathione hydrolase-like"/>
    <property type="match status" value="1"/>
</dbReference>
<dbReference type="AlphaFoldDB" id="X1L0M5"/>
<evidence type="ECO:0008006" key="2">
    <source>
        <dbReference type="Google" id="ProtNLM"/>
    </source>
</evidence>
<name>X1L0M5_9ZZZZ</name>
<dbReference type="SUPFAM" id="SSF56281">
    <property type="entry name" value="Metallo-hydrolase/oxidoreductase"/>
    <property type="match status" value="1"/>
</dbReference>
<accession>X1L0M5</accession>
<organism evidence="1">
    <name type="scientific">marine sediment metagenome</name>
    <dbReference type="NCBI Taxonomy" id="412755"/>
    <lineage>
        <taxon>unclassified sequences</taxon>
        <taxon>metagenomes</taxon>
        <taxon>ecological metagenomes</taxon>
    </lineage>
</organism>
<dbReference type="PANTHER" id="PTHR43546">
    <property type="entry name" value="UPF0173 METAL-DEPENDENT HYDROLASE MJ1163-RELATED"/>
    <property type="match status" value="1"/>
</dbReference>
<reference evidence="1" key="1">
    <citation type="journal article" date="2014" name="Front. Microbiol.">
        <title>High frequency of phylogenetically diverse reductive dehalogenase-homologous genes in deep subseafloor sedimentary metagenomes.</title>
        <authorList>
            <person name="Kawai M."/>
            <person name="Futagami T."/>
            <person name="Toyoda A."/>
            <person name="Takaki Y."/>
            <person name="Nishi S."/>
            <person name="Hori S."/>
            <person name="Arai W."/>
            <person name="Tsubouchi T."/>
            <person name="Morono Y."/>
            <person name="Uchiyama I."/>
            <person name="Ito T."/>
            <person name="Fujiyama A."/>
            <person name="Inagaki F."/>
            <person name="Takami H."/>
        </authorList>
    </citation>
    <scope>NUCLEOTIDE SEQUENCE</scope>
    <source>
        <strain evidence="1">Expedition CK06-06</strain>
    </source>
</reference>